<gene>
    <name evidence="1" type="ORF">SCALOS_LOCUS6047</name>
</gene>
<name>A0ACA9MAH1_9GLOM</name>
<feature type="non-terminal residue" evidence="1">
    <location>
        <position position="98"/>
    </location>
</feature>
<proteinExistence type="predicted"/>
<dbReference type="EMBL" id="CAJVPM010010835">
    <property type="protein sequence ID" value="CAG8576685.1"/>
    <property type="molecule type" value="Genomic_DNA"/>
</dbReference>
<organism evidence="1 2">
    <name type="scientific">Scutellospora calospora</name>
    <dbReference type="NCBI Taxonomy" id="85575"/>
    <lineage>
        <taxon>Eukaryota</taxon>
        <taxon>Fungi</taxon>
        <taxon>Fungi incertae sedis</taxon>
        <taxon>Mucoromycota</taxon>
        <taxon>Glomeromycotina</taxon>
        <taxon>Glomeromycetes</taxon>
        <taxon>Diversisporales</taxon>
        <taxon>Gigasporaceae</taxon>
        <taxon>Scutellospora</taxon>
    </lineage>
</organism>
<sequence>MSIPTGFALPLPTQSQRWYSFYRSEIKGAGNRYTAKCKYCLCELSGKSERLHRHVLRCSDYPVAEKTIYLQKITEESLPSRKRIYDNEDSISIEQTDH</sequence>
<reference evidence="1" key="1">
    <citation type="submission" date="2021-06" db="EMBL/GenBank/DDBJ databases">
        <authorList>
            <person name="Kallberg Y."/>
            <person name="Tangrot J."/>
            <person name="Rosling A."/>
        </authorList>
    </citation>
    <scope>NUCLEOTIDE SEQUENCE</scope>
    <source>
        <strain evidence="1">AU212A</strain>
    </source>
</reference>
<dbReference type="Proteomes" id="UP000789860">
    <property type="component" value="Unassembled WGS sequence"/>
</dbReference>
<protein>
    <submittedName>
        <fullName evidence="1">2182_t:CDS:1</fullName>
    </submittedName>
</protein>
<accession>A0ACA9MAH1</accession>
<comment type="caution">
    <text evidence="1">The sequence shown here is derived from an EMBL/GenBank/DDBJ whole genome shotgun (WGS) entry which is preliminary data.</text>
</comment>
<evidence type="ECO:0000313" key="2">
    <source>
        <dbReference type="Proteomes" id="UP000789860"/>
    </source>
</evidence>
<evidence type="ECO:0000313" key="1">
    <source>
        <dbReference type="EMBL" id="CAG8576685.1"/>
    </source>
</evidence>
<keyword evidence="2" id="KW-1185">Reference proteome</keyword>